<dbReference type="Proteomes" id="UP000887579">
    <property type="component" value="Unplaced"/>
</dbReference>
<reference evidence="2" key="1">
    <citation type="submission" date="2022-11" db="UniProtKB">
        <authorList>
            <consortium name="WormBaseParasite"/>
        </authorList>
    </citation>
    <scope>IDENTIFICATION</scope>
</reference>
<name>A0AC34FLR7_9BILA</name>
<evidence type="ECO:0000313" key="1">
    <source>
        <dbReference type="Proteomes" id="UP000887579"/>
    </source>
</evidence>
<protein>
    <submittedName>
        <fullName evidence="2">LRAT domain-containing protein</fullName>
    </submittedName>
</protein>
<accession>A0AC34FLR7</accession>
<evidence type="ECO:0000313" key="2">
    <source>
        <dbReference type="WBParaSite" id="ES5_v2.g18300.t1"/>
    </source>
</evidence>
<organism evidence="1 2">
    <name type="scientific">Panagrolaimus sp. ES5</name>
    <dbReference type="NCBI Taxonomy" id="591445"/>
    <lineage>
        <taxon>Eukaryota</taxon>
        <taxon>Metazoa</taxon>
        <taxon>Ecdysozoa</taxon>
        <taxon>Nematoda</taxon>
        <taxon>Chromadorea</taxon>
        <taxon>Rhabditida</taxon>
        <taxon>Tylenchina</taxon>
        <taxon>Panagrolaimomorpha</taxon>
        <taxon>Panagrolaimoidea</taxon>
        <taxon>Panagrolaimidae</taxon>
        <taxon>Panagrolaimus</taxon>
    </lineage>
</organism>
<sequence>MVFRVRFRSPNEIVETAKEYANGEYRHGEYNLIMKNCQHFATLCALGVEQCGDARTFFTALVNGALIVLPYIL</sequence>
<proteinExistence type="predicted"/>
<dbReference type="WBParaSite" id="ES5_v2.g18300.t1">
    <property type="protein sequence ID" value="ES5_v2.g18300.t1"/>
    <property type="gene ID" value="ES5_v2.g18300"/>
</dbReference>